<dbReference type="RefSeq" id="WP_114075152.1">
    <property type="nucleotide sequence ID" value="NZ_CP030918.1"/>
</dbReference>
<name>A0A344PHH8_9RHOB</name>
<evidence type="ECO:0000313" key="5">
    <source>
        <dbReference type="EMBL" id="AXC48833.1"/>
    </source>
</evidence>
<keyword evidence="2" id="KW-0808">Transferase</keyword>
<keyword evidence="6" id="KW-1185">Reference proteome</keyword>
<sequence length="307" mass="32422">MPLSMNKDVFITCAVTGSGATQDRSPHVPRSPAQIAESAIEAARAGAAIVHCHVRDPETGKPARDPALYREVTERIRDSSVDVVLNLTAGMGGDIIFGPPEAPFPVNAAATDMVGATERMAHVAECLPEICTLDCGTMNFAEADYVMTNTPGMLRAMGGIMTSLGVTPEIEAFDTGHLWLAKELVREGVLNSPALVQLCMGVPWGAPNDLNTFMAMVNAVPTDWCWSAFSLGRDQMPYVAASVLAGGNVRVGLEDNLWLGKGQLATNAQLVERAANIIEGMGGRVIGPDAVREKLGLTKRAPRAAAA</sequence>
<dbReference type="GO" id="GO:0046872">
    <property type="term" value="F:metal ion binding"/>
    <property type="evidence" value="ECO:0007669"/>
    <property type="project" value="UniProtKB-KW"/>
</dbReference>
<dbReference type="PANTHER" id="PTHR37418">
    <property type="entry name" value="3-KETO-5-AMINOHEXANOATE CLEAVAGE ENZYME-RELATED"/>
    <property type="match status" value="1"/>
</dbReference>
<comment type="cofactor">
    <cofactor evidence="1">
        <name>Zn(2+)</name>
        <dbReference type="ChEBI" id="CHEBI:29105"/>
    </cofactor>
</comment>
<dbReference type="Proteomes" id="UP000252023">
    <property type="component" value="Chromosome"/>
</dbReference>
<organism evidence="5 6">
    <name type="scientific">Paracoccus suum</name>
    <dbReference type="NCBI Taxonomy" id="2259340"/>
    <lineage>
        <taxon>Bacteria</taxon>
        <taxon>Pseudomonadati</taxon>
        <taxon>Pseudomonadota</taxon>
        <taxon>Alphaproteobacteria</taxon>
        <taxon>Rhodobacterales</taxon>
        <taxon>Paracoccaceae</taxon>
        <taxon>Paracoccus</taxon>
    </lineage>
</organism>
<dbReference type="InterPro" id="IPR008567">
    <property type="entry name" value="BKACE"/>
</dbReference>
<keyword evidence="3" id="KW-0479">Metal-binding</keyword>
<protein>
    <submittedName>
        <fullName evidence="5">3-keto-5-aminohexanoate cleavage protein</fullName>
    </submittedName>
</protein>
<dbReference type="KEGG" id="pars:DRW48_03225"/>
<evidence type="ECO:0000313" key="6">
    <source>
        <dbReference type="Proteomes" id="UP000252023"/>
    </source>
</evidence>
<keyword evidence="4" id="KW-0862">Zinc</keyword>
<evidence type="ECO:0000256" key="1">
    <source>
        <dbReference type="ARBA" id="ARBA00001947"/>
    </source>
</evidence>
<dbReference type="AlphaFoldDB" id="A0A344PHH8"/>
<accession>A0A344PHH8</accession>
<dbReference type="Gene3D" id="3.20.20.70">
    <property type="entry name" value="Aldolase class I"/>
    <property type="match status" value="1"/>
</dbReference>
<dbReference type="OrthoDB" id="9805277at2"/>
<reference evidence="6" key="1">
    <citation type="submission" date="2018-07" db="EMBL/GenBank/DDBJ databases">
        <title>Genome sequencing of Paracoccus sp. SC2-6.</title>
        <authorList>
            <person name="Heo J."/>
            <person name="Kim S.-J."/>
            <person name="Kwon S.-W."/>
        </authorList>
    </citation>
    <scope>NUCLEOTIDE SEQUENCE [LARGE SCALE GENOMIC DNA]</scope>
    <source>
        <strain evidence="6">SC2-6</strain>
    </source>
</reference>
<evidence type="ECO:0000256" key="3">
    <source>
        <dbReference type="ARBA" id="ARBA00022723"/>
    </source>
</evidence>
<proteinExistence type="predicted"/>
<gene>
    <name evidence="5" type="ORF">DRW48_03225</name>
</gene>
<evidence type="ECO:0000256" key="2">
    <source>
        <dbReference type="ARBA" id="ARBA00022679"/>
    </source>
</evidence>
<dbReference type="Pfam" id="PF05853">
    <property type="entry name" value="BKACE"/>
    <property type="match status" value="1"/>
</dbReference>
<dbReference type="InterPro" id="IPR013785">
    <property type="entry name" value="Aldolase_TIM"/>
</dbReference>
<dbReference type="GO" id="GO:0043720">
    <property type="term" value="F:3-keto-5-aminohexanoate cleavage activity"/>
    <property type="evidence" value="ECO:0007669"/>
    <property type="project" value="InterPro"/>
</dbReference>
<evidence type="ECO:0000256" key="4">
    <source>
        <dbReference type="ARBA" id="ARBA00022833"/>
    </source>
</evidence>
<dbReference type="EMBL" id="CP030918">
    <property type="protein sequence ID" value="AXC48833.1"/>
    <property type="molecule type" value="Genomic_DNA"/>
</dbReference>
<dbReference type="PANTHER" id="PTHR37418:SF2">
    <property type="entry name" value="3-KETO-5-AMINOHEXANOATE CLEAVAGE ENZYME"/>
    <property type="match status" value="1"/>
</dbReference>